<protein>
    <submittedName>
        <fullName evidence="3">Deoxyribonuclease II</fullName>
    </submittedName>
</protein>
<evidence type="ECO:0000256" key="1">
    <source>
        <dbReference type="ARBA" id="ARBA00007527"/>
    </source>
</evidence>
<accession>A0A922L9J5</accession>
<dbReference type="Proteomes" id="UP000790347">
    <property type="component" value="Unassembled WGS sequence"/>
</dbReference>
<evidence type="ECO:0000256" key="2">
    <source>
        <dbReference type="ARBA" id="ARBA00022801"/>
    </source>
</evidence>
<evidence type="ECO:0000313" key="3">
    <source>
        <dbReference type="EMBL" id="KAH9522732.1"/>
    </source>
</evidence>
<comment type="caution">
    <text evidence="3">The sequence shown here is derived from an EMBL/GenBank/DDBJ whole genome shotgun (WGS) entry which is preliminary data.</text>
</comment>
<dbReference type="EMBL" id="ASGP02000002">
    <property type="protein sequence ID" value="KAH9522732.1"/>
    <property type="molecule type" value="Genomic_DNA"/>
</dbReference>
<proteinExistence type="inferred from homology"/>
<dbReference type="GO" id="GO:0006309">
    <property type="term" value="P:apoptotic DNA fragmentation"/>
    <property type="evidence" value="ECO:0007669"/>
    <property type="project" value="TreeGrafter"/>
</dbReference>
<reference evidence="3" key="1">
    <citation type="submission" date="2013-05" db="EMBL/GenBank/DDBJ databases">
        <authorList>
            <person name="Yim A.K.Y."/>
            <person name="Chan T.F."/>
            <person name="Ji K.M."/>
            <person name="Liu X.Y."/>
            <person name="Zhou J.W."/>
            <person name="Li R.Q."/>
            <person name="Yang K.Y."/>
            <person name="Li J."/>
            <person name="Li M."/>
            <person name="Law P.T.W."/>
            <person name="Wu Y.L."/>
            <person name="Cai Z.L."/>
            <person name="Qin H."/>
            <person name="Bao Y."/>
            <person name="Leung R.K.K."/>
            <person name="Ng P.K.S."/>
            <person name="Zou J."/>
            <person name="Zhong X.J."/>
            <person name="Ran P.X."/>
            <person name="Zhong N.S."/>
            <person name="Liu Z.G."/>
            <person name="Tsui S.K.W."/>
        </authorList>
    </citation>
    <scope>NUCLEOTIDE SEQUENCE</scope>
    <source>
        <strain evidence="3">Derf</strain>
        <tissue evidence="3">Whole organism</tissue>
    </source>
</reference>
<dbReference type="GO" id="GO:0004531">
    <property type="term" value="F:deoxyribonuclease II activity"/>
    <property type="evidence" value="ECO:0007669"/>
    <property type="project" value="InterPro"/>
</dbReference>
<dbReference type="Pfam" id="PF03265">
    <property type="entry name" value="DNase_II"/>
    <property type="match status" value="1"/>
</dbReference>
<organism evidence="3 4">
    <name type="scientific">Dermatophagoides farinae</name>
    <name type="common">American house dust mite</name>
    <dbReference type="NCBI Taxonomy" id="6954"/>
    <lineage>
        <taxon>Eukaryota</taxon>
        <taxon>Metazoa</taxon>
        <taxon>Ecdysozoa</taxon>
        <taxon>Arthropoda</taxon>
        <taxon>Chelicerata</taxon>
        <taxon>Arachnida</taxon>
        <taxon>Acari</taxon>
        <taxon>Acariformes</taxon>
        <taxon>Sarcoptiformes</taxon>
        <taxon>Astigmata</taxon>
        <taxon>Psoroptidia</taxon>
        <taxon>Analgoidea</taxon>
        <taxon>Pyroglyphidae</taxon>
        <taxon>Dermatophagoidinae</taxon>
        <taxon>Dermatophagoides</taxon>
    </lineage>
</organism>
<gene>
    <name evidence="3" type="primary">crn-7_2</name>
    <name evidence="3" type="ORF">DERF_006294</name>
</gene>
<evidence type="ECO:0000313" key="4">
    <source>
        <dbReference type="Proteomes" id="UP000790347"/>
    </source>
</evidence>
<keyword evidence="2" id="KW-0378">Hydrolase</keyword>
<dbReference type="CDD" id="cd09120">
    <property type="entry name" value="PLDc_DNaseII_1"/>
    <property type="match status" value="1"/>
</dbReference>
<dbReference type="PANTHER" id="PTHR10858">
    <property type="entry name" value="DEOXYRIBONUCLEASE II"/>
    <property type="match status" value="1"/>
</dbReference>
<reference evidence="3" key="2">
    <citation type="journal article" date="2022" name="Res Sq">
        <title>Comparative Genomics Reveals Insights into the Divergent Evolution of Astigmatic Mites and Household Pest Adaptations.</title>
        <authorList>
            <person name="Xiong Q."/>
            <person name="Wan A.T.-Y."/>
            <person name="Liu X.-Y."/>
            <person name="Fung C.S.-H."/>
            <person name="Xiao X."/>
            <person name="Malainual N."/>
            <person name="Hou J."/>
            <person name="Wang L."/>
            <person name="Wang M."/>
            <person name="Yang K."/>
            <person name="Cui Y."/>
            <person name="Leung E."/>
            <person name="Nong W."/>
            <person name="Shin S.-K."/>
            <person name="Au S."/>
            <person name="Jeong K.Y."/>
            <person name="Chew F.T."/>
            <person name="Hui J."/>
            <person name="Leung T.F."/>
            <person name="Tungtrongchitr A."/>
            <person name="Zhong N."/>
            <person name="Liu Z."/>
            <person name="Tsui S."/>
        </authorList>
    </citation>
    <scope>NUCLEOTIDE SEQUENCE</scope>
    <source>
        <strain evidence="3">Derf</strain>
        <tissue evidence="3">Whole organism</tissue>
    </source>
</reference>
<dbReference type="AlphaFoldDB" id="A0A922L9J5"/>
<dbReference type="InterPro" id="IPR004947">
    <property type="entry name" value="DNase_II"/>
</dbReference>
<dbReference type="OrthoDB" id="10261598at2759"/>
<sequence>MMKMIQKLFQIFILIIAYNRMITIHTLSCMNEKGHPVDSFIGYKVPKLEKSNDSLVRNGLQYLYVIPSSSSSSTSRSWTFGQRSLNDSRSILGATLKSILKNENNKHYNLIFYNDQKPSTRTRSSSTGAHAKGILAMYGKTGFWLLHSIPQFPIVSDESYEYPKRSLNNGQSFICITISIDDRQTMENVAKHLSMMRPNIYSINLTKNFLRKYPIYEEFVDKKRHKSNRRPNQLIQTISSANHLSFTIFSKNHKFNHDIYADLIAQHYQDDFFAQSWRNGAGEVLPSDCTYGYKIFNVNSIKIRDSIQWPYREDHAKWTISVDHKRRPIVCLVDLNRMRSQFSRGGGAICLESSANLWNVFKSSIYDIESCPANKVRFPSLDWLSSLPQRAWRKIDDVKQKCGLKKSKKKEK</sequence>
<keyword evidence="4" id="KW-1185">Reference proteome</keyword>
<dbReference type="CDD" id="cd09121">
    <property type="entry name" value="PLDc_DNaseII_2"/>
    <property type="match status" value="1"/>
</dbReference>
<comment type="similarity">
    <text evidence="1">Belongs to the DNase II family.</text>
</comment>
<dbReference type="PANTHER" id="PTHR10858:SF23">
    <property type="entry name" value="DEOXYRIBONUCLEASE II"/>
    <property type="match status" value="1"/>
</dbReference>
<name>A0A922L9J5_DERFA</name>